<dbReference type="Gene3D" id="3.30.70.330">
    <property type="match status" value="1"/>
</dbReference>
<evidence type="ECO:0000256" key="1">
    <source>
        <dbReference type="ARBA" id="ARBA00022723"/>
    </source>
</evidence>
<evidence type="ECO:0000256" key="6">
    <source>
        <dbReference type="PROSITE-ProRule" id="PRU00176"/>
    </source>
</evidence>
<sequence>MDASEATQIVMSRIQSLDPENASRIMGVILIQDQGEKEMIRLAFGSEAVLLTYVNKAKAVLGIPSSSPTGNPSAPLSISLGSNCPFPQTSPRILVPNNGFHLNNPSSPAGSFPRSSPRPISYAAVVNGSNAGATTASNGSGSPSLHFYGGNDFGDEILSAGGGGVHNQVQDQLLFVDDPLVDPIMSPSGRSDSLIYPFGEDMSSVPSPHSNPFHRRSCSVNDASFLANLEEGGGGSGFGWRPCMYFARGFCKNGSTCKFLHSDVGGGEAVEVGSPGQNVSGFDEFLRMKALQQQKFALMASGAHYPFAYNKGMNFLSENQRSAAAAAAALMMGDEFHKFSRCRLERNEFAPMGLGAGSNSNSRQIYLTFPADSTFKEEDVSNYFSMFGPVQDVRIPYQQKRMFGFVTFVFPETVKLILAKGNPHFVCDSRVLVKPYKEKGRVSDKNKHQHMEMGDYTSCLSPTELDSRDHFDVPFGMTKDVTEFPRNYAQKKIGAGDRVTACCGTPRKKNDEFTTNGPKNQHHGNRFVPNLPSGLPISSPRQSQMLINHNLIISSGANNQDVSGDFDSGHEAAKTRTGTDGDFNLAEQTESLSNNNVDSVTKKEHTKSDHSDPSESFGYSLPDNLFSSPTKFAAENQSAYFPAFNEADDNIHVTNTSSNIPPVLPNSSQRSHATFKCQGVRADQGIGKQDQP</sequence>
<dbReference type="SUPFAM" id="SSF90229">
    <property type="entry name" value="CCCH zinc finger"/>
    <property type="match status" value="1"/>
</dbReference>
<dbReference type="FunFam" id="3.30.70.330:FF:000678">
    <property type="entry name" value="zinc finger CCCH domain-containing protein 53-like isoform X2"/>
    <property type="match status" value="1"/>
</dbReference>
<keyword evidence="4 6" id="KW-0694">RNA-binding</keyword>
<evidence type="ECO:0000259" key="10">
    <source>
        <dbReference type="PROSITE" id="PS50103"/>
    </source>
</evidence>
<feature type="compositionally biased region" description="Polar residues" evidence="8">
    <location>
        <begin position="586"/>
        <end position="599"/>
    </location>
</feature>
<dbReference type="PROSITE" id="PS50103">
    <property type="entry name" value="ZF_C3H1"/>
    <property type="match status" value="1"/>
</dbReference>
<dbReference type="EMBL" id="KV000980">
    <property type="protein sequence ID" value="KZV39420.1"/>
    <property type="molecule type" value="Genomic_DNA"/>
</dbReference>
<dbReference type="Gene3D" id="4.10.1000.10">
    <property type="entry name" value="Zinc finger, CCCH-type"/>
    <property type="match status" value="1"/>
</dbReference>
<evidence type="ECO:0000313" key="11">
    <source>
        <dbReference type="EMBL" id="KZV39420.1"/>
    </source>
</evidence>
<dbReference type="InterPro" id="IPR000504">
    <property type="entry name" value="RRM_dom"/>
</dbReference>
<dbReference type="InterPro" id="IPR012677">
    <property type="entry name" value="Nucleotide-bd_a/b_plait_sf"/>
</dbReference>
<reference evidence="11 12" key="1">
    <citation type="journal article" date="2015" name="Proc. Natl. Acad. Sci. U.S.A.">
        <title>The resurrection genome of Boea hygrometrica: A blueprint for survival of dehydration.</title>
        <authorList>
            <person name="Xiao L."/>
            <person name="Yang G."/>
            <person name="Zhang L."/>
            <person name="Yang X."/>
            <person name="Zhao S."/>
            <person name="Ji Z."/>
            <person name="Zhou Q."/>
            <person name="Hu M."/>
            <person name="Wang Y."/>
            <person name="Chen M."/>
            <person name="Xu Y."/>
            <person name="Jin H."/>
            <person name="Xiao X."/>
            <person name="Hu G."/>
            <person name="Bao F."/>
            <person name="Hu Y."/>
            <person name="Wan P."/>
            <person name="Li L."/>
            <person name="Deng X."/>
            <person name="Kuang T."/>
            <person name="Xiang C."/>
            <person name="Zhu J.K."/>
            <person name="Oliver M.J."/>
            <person name="He Y."/>
        </authorList>
    </citation>
    <scope>NUCLEOTIDE SEQUENCE [LARGE SCALE GENOMIC DNA]</scope>
    <source>
        <strain evidence="12">cv. XS01</strain>
    </source>
</reference>
<dbReference type="Pfam" id="PF00642">
    <property type="entry name" value="zf-CCCH"/>
    <property type="match status" value="1"/>
</dbReference>
<keyword evidence="5" id="KW-0238">DNA-binding</keyword>
<dbReference type="InterPro" id="IPR035979">
    <property type="entry name" value="RBD_domain_sf"/>
</dbReference>
<feature type="domain" description="RRM" evidence="9">
    <location>
        <begin position="363"/>
        <end position="439"/>
    </location>
</feature>
<feature type="region of interest" description="Disordered" evidence="8">
    <location>
        <begin position="562"/>
        <end position="620"/>
    </location>
</feature>
<dbReference type="AlphaFoldDB" id="A0A2Z7C4Q8"/>
<keyword evidence="12" id="KW-1185">Reference proteome</keyword>
<gene>
    <name evidence="11" type="ORF">F511_31264</name>
</gene>
<accession>A0A2Z7C4Q8</accession>
<dbReference type="InterPro" id="IPR056276">
    <property type="entry name" value="AtC3H46-like_PABC-like"/>
</dbReference>
<evidence type="ECO:0000256" key="4">
    <source>
        <dbReference type="ARBA" id="ARBA00022884"/>
    </source>
</evidence>
<evidence type="ECO:0000256" key="7">
    <source>
        <dbReference type="PROSITE-ProRule" id="PRU00723"/>
    </source>
</evidence>
<name>A0A2Z7C4Q8_9LAMI</name>
<proteinExistence type="predicted"/>
<dbReference type="InterPro" id="IPR000571">
    <property type="entry name" value="Znf_CCCH"/>
</dbReference>
<dbReference type="InterPro" id="IPR034365">
    <property type="entry name" value="AtC3H46-like_RRM"/>
</dbReference>
<feature type="compositionally biased region" description="Basic and acidic residues" evidence="8">
    <location>
        <begin position="600"/>
        <end position="613"/>
    </location>
</feature>
<evidence type="ECO:0000313" key="12">
    <source>
        <dbReference type="Proteomes" id="UP000250235"/>
    </source>
</evidence>
<dbReference type="PROSITE" id="PS50102">
    <property type="entry name" value="RRM"/>
    <property type="match status" value="1"/>
</dbReference>
<feature type="zinc finger region" description="C3H1-type" evidence="7">
    <location>
        <begin position="237"/>
        <end position="264"/>
    </location>
</feature>
<dbReference type="InterPro" id="IPR036855">
    <property type="entry name" value="Znf_CCCH_sf"/>
</dbReference>
<dbReference type="GO" id="GO:0008270">
    <property type="term" value="F:zinc ion binding"/>
    <property type="evidence" value="ECO:0007669"/>
    <property type="project" value="UniProtKB-KW"/>
</dbReference>
<evidence type="ECO:0000256" key="2">
    <source>
        <dbReference type="ARBA" id="ARBA00022771"/>
    </source>
</evidence>
<dbReference type="SMART" id="SM00356">
    <property type="entry name" value="ZnF_C3H1"/>
    <property type="match status" value="1"/>
</dbReference>
<dbReference type="SUPFAM" id="SSF54928">
    <property type="entry name" value="RNA-binding domain, RBD"/>
    <property type="match status" value="1"/>
</dbReference>
<keyword evidence="2 7" id="KW-0863">Zinc-finger</keyword>
<evidence type="ECO:0000256" key="5">
    <source>
        <dbReference type="ARBA" id="ARBA00023125"/>
    </source>
</evidence>
<evidence type="ECO:0000256" key="3">
    <source>
        <dbReference type="ARBA" id="ARBA00022833"/>
    </source>
</evidence>
<dbReference type="SMART" id="SM00360">
    <property type="entry name" value="RRM"/>
    <property type="match status" value="1"/>
</dbReference>
<feature type="domain" description="C3H1-type" evidence="10">
    <location>
        <begin position="237"/>
        <end position="264"/>
    </location>
</feature>
<dbReference type="OrthoDB" id="1897736at2759"/>
<evidence type="ECO:0000256" key="8">
    <source>
        <dbReference type="SAM" id="MobiDB-lite"/>
    </source>
</evidence>
<evidence type="ECO:0000259" key="9">
    <source>
        <dbReference type="PROSITE" id="PS50102"/>
    </source>
</evidence>
<dbReference type="PANTHER" id="PTHR24009:SF11">
    <property type="entry name" value="ZINC FINGER CCCH DOMAIN-CONTAINING PROTEIN 53-LIKE"/>
    <property type="match status" value="1"/>
</dbReference>
<dbReference type="Pfam" id="PF23182">
    <property type="entry name" value="PABC_AtC3H46"/>
    <property type="match status" value="1"/>
</dbReference>
<dbReference type="PANTHER" id="PTHR24009">
    <property type="entry name" value="RNA-BINDING (RRM/RBD/RNP MOTIFS)"/>
    <property type="match status" value="1"/>
</dbReference>
<dbReference type="GO" id="GO:0003677">
    <property type="term" value="F:DNA binding"/>
    <property type="evidence" value="ECO:0007669"/>
    <property type="project" value="UniProtKB-KW"/>
</dbReference>
<protein>
    <submittedName>
        <fullName evidence="11">Zinc finger CCCH domain-containing protein 22</fullName>
    </submittedName>
</protein>
<dbReference type="Proteomes" id="UP000250235">
    <property type="component" value="Unassembled WGS sequence"/>
</dbReference>
<organism evidence="11 12">
    <name type="scientific">Dorcoceras hygrometricum</name>
    <dbReference type="NCBI Taxonomy" id="472368"/>
    <lineage>
        <taxon>Eukaryota</taxon>
        <taxon>Viridiplantae</taxon>
        <taxon>Streptophyta</taxon>
        <taxon>Embryophyta</taxon>
        <taxon>Tracheophyta</taxon>
        <taxon>Spermatophyta</taxon>
        <taxon>Magnoliopsida</taxon>
        <taxon>eudicotyledons</taxon>
        <taxon>Gunneridae</taxon>
        <taxon>Pentapetalae</taxon>
        <taxon>asterids</taxon>
        <taxon>lamiids</taxon>
        <taxon>Lamiales</taxon>
        <taxon>Gesneriaceae</taxon>
        <taxon>Didymocarpoideae</taxon>
        <taxon>Trichosporeae</taxon>
        <taxon>Loxocarpinae</taxon>
        <taxon>Dorcoceras</taxon>
    </lineage>
</organism>
<feature type="compositionally biased region" description="Basic and acidic residues" evidence="8">
    <location>
        <begin position="567"/>
        <end position="579"/>
    </location>
</feature>
<keyword evidence="1 7" id="KW-0479">Metal-binding</keyword>
<keyword evidence="3 7" id="KW-0862">Zinc</keyword>
<dbReference type="Pfam" id="PF00076">
    <property type="entry name" value="RRM_1"/>
    <property type="match status" value="1"/>
</dbReference>
<dbReference type="CDD" id="cd12458">
    <property type="entry name" value="RRM_AtC3H46_like"/>
    <property type="match status" value="1"/>
</dbReference>
<dbReference type="GO" id="GO:0003723">
    <property type="term" value="F:RNA binding"/>
    <property type="evidence" value="ECO:0007669"/>
    <property type="project" value="UniProtKB-UniRule"/>
</dbReference>